<dbReference type="EMBL" id="JAYKLX010000005">
    <property type="protein sequence ID" value="MEB3346038.1"/>
    <property type="molecule type" value="Genomic_DNA"/>
</dbReference>
<sequence length="112" mass="12999">MQLSNKYKVKAGSVIESVIAMTIIAVCLSMALIIYARVLDTDNSMAHYQARQKVKELLWETRTEKVFEDEDYDFGSFLVDKKVEELENNIGYKVVFTIKVNSKKETHQYIVR</sequence>
<reference evidence="2 3" key="1">
    <citation type="journal article" date="2013" name="Int. J. Syst. Evol. Microbiol.">
        <title>Aquimarina gracilis sp. nov., isolated from the gut microflora of a mussel, Mytilus coruscus, and emended description of Aquimarina spongiae.</title>
        <authorList>
            <person name="Park S.C."/>
            <person name="Choe H.N."/>
            <person name="Baik K.S."/>
            <person name="Seong C.N."/>
        </authorList>
    </citation>
    <scope>NUCLEOTIDE SEQUENCE [LARGE SCALE GENOMIC DNA]</scope>
    <source>
        <strain evidence="2 3">PSC32</strain>
    </source>
</reference>
<organism evidence="2 3">
    <name type="scientific">Aquimarina gracilis</name>
    <dbReference type="NCBI Taxonomy" id="874422"/>
    <lineage>
        <taxon>Bacteria</taxon>
        <taxon>Pseudomonadati</taxon>
        <taxon>Bacteroidota</taxon>
        <taxon>Flavobacteriia</taxon>
        <taxon>Flavobacteriales</taxon>
        <taxon>Flavobacteriaceae</taxon>
        <taxon>Aquimarina</taxon>
    </lineage>
</organism>
<feature type="transmembrane region" description="Helical" evidence="1">
    <location>
        <begin position="12"/>
        <end position="36"/>
    </location>
</feature>
<accession>A0ABU5ZW06</accession>
<keyword evidence="1" id="KW-0812">Transmembrane</keyword>
<evidence type="ECO:0008006" key="4">
    <source>
        <dbReference type="Google" id="ProtNLM"/>
    </source>
</evidence>
<dbReference type="RefSeq" id="WP_324180068.1">
    <property type="nucleotide sequence ID" value="NZ_BAABAW010000006.1"/>
</dbReference>
<evidence type="ECO:0000313" key="2">
    <source>
        <dbReference type="EMBL" id="MEB3346038.1"/>
    </source>
</evidence>
<keyword evidence="1" id="KW-1133">Transmembrane helix</keyword>
<proteinExistence type="predicted"/>
<gene>
    <name evidence="2" type="ORF">U6A24_11230</name>
</gene>
<keyword evidence="3" id="KW-1185">Reference proteome</keyword>
<comment type="caution">
    <text evidence="2">The sequence shown here is derived from an EMBL/GenBank/DDBJ whole genome shotgun (WGS) entry which is preliminary data.</text>
</comment>
<dbReference type="Proteomes" id="UP001327027">
    <property type="component" value="Unassembled WGS sequence"/>
</dbReference>
<name>A0ABU5ZW06_9FLAO</name>
<evidence type="ECO:0000313" key="3">
    <source>
        <dbReference type="Proteomes" id="UP001327027"/>
    </source>
</evidence>
<keyword evidence="1" id="KW-0472">Membrane</keyword>
<protein>
    <recommendedName>
        <fullName evidence="4">Pilin/secretion family protein with methylation motif</fullName>
    </recommendedName>
</protein>
<evidence type="ECO:0000256" key="1">
    <source>
        <dbReference type="SAM" id="Phobius"/>
    </source>
</evidence>